<keyword evidence="5 6" id="KW-0449">Lipoprotein</keyword>
<evidence type="ECO:0000256" key="2">
    <source>
        <dbReference type="ARBA" id="ARBA00023136"/>
    </source>
</evidence>
<comment type="subcellular location">
    <subcellularLocation>
        <location evidence="6">Cell outer membrane</location>
        <topology evidence="6">Lipid-anchor</topology>
    </subcellularLocation>
</comment>
<dbReference type="PANTHER" id="PTHR37423:SF1">
    <property type="entry name" value="OUTER MEMBRANE PROTEIN ASSEMBLY FACTOR BAMD"/>
    <property type="match status" value="1"/>
</dbReference>
<dbReference type="Gene3D" id="1.25.40.10">
    <property type="entry name" value="Tetratricopeptide repeat domain"/>
    <property type="match status" value="1"/>
</dbReference>
<dbReference type="EMBL" id="CP019239">
    <property type="protein sequence ID" value="APW43073.1"/>
    <property type="molecule type" value="Genomic_DNA"/>
</dbReference>
<dbReference type="GO" id="GO:1990063">
    <property type="term" value="C:Bam protein complex"/>
    <property type="evidence" value="ECO:0007669"/>
    <property type="project" value="TreeGrafter"/>
</dbReference>
<dbReference type="AlphaFoldDB" id="A0A1P8KAR5"/>
<evidence type="ECO:0000256" key="1">
    <source>
        <dbReference type="ARBA" id="ARBA00022729"/>
    </source>
</evidence>
<keyword evidence="1 6" id="KW-0732">Signal</keyword>
<comment type="function">
    <text evidence="6">Part of the outer membrane protein assembly complex, which is involved in assembly and insertion of beta-barrel proteins into the outer membrane.</text>
</comment>
<comment type="similarity">
    <text evidence="6">Belongs to the BamD family.</text>
</comment>
<sequence>MLRVKLSVVYALLPAAVVLLLAGCSSAPIDKTAGMSPNAIYADAKDEMNTGKWDTAIPLLEKLEARAAGTPLAQQAQLDKAYAHYKAAEPAQAIATLERFMKLHPASPALDYALYLKGIITFNDDLGIFSAVTRQDLAERDQKAAKESFESFKELTTRFPDSKYAVDAQQRMNYIVASLAQYEVHVARYYYRRGAYLAAINRAQTAVSDYRDVPATEEALFIIYRSYDAMGMVQLRDDAKRVLEKNYPQSEFLTKGRKSDSDPWWKVW</sequence>
<feature type="signal peptide" evidence="7">
    <location>
        <begin position="1"/>
        <end position="27"/>
    </location>
</feature>
<protein>
    <recommendedName>
        <fullName evidence="6">Outer membrane protein assembly factor BamD</fullName>
    </recommendedName>
</protein>
<evidence type="ECO:0000313" key="10">
    <source>
        <dbReference type="Proteomes" id="UP000186110"/>
    </source>
</evidence>
<dbReference type="eggNOG" id="COG4105">
    <property type="taxonomic scope" value="Bacteria"/>
</dbReference>
<keyword evidence="3 6" id="KW-0564">Palmitate</keyword>
<gene>
    <name evidence="6" type="primary">bamD</name>
    <name evidence="9" type="ORF">RS694_11390</name>
</gene>
<evidence type="ECO:0000256" key="5">
    <source>
        <dbReference type="ARBA" id="ARBA00023288"/>
    </source>
</evidence>
<dbReference type="SUPFAM" id="SSF48452">
    <property type="entry name" value="TPR-like"/>
    <property type="match status" value="1"/>
</dbReference>
<dbReference type="InterPro" id="IPR017689">
    <property type="entry name" value="BamD"/>
</dbReference>
<dbReference type="PANTHER" id="PTHR37423">
    <property type="entry name" value="SOLUBLE LYTIC MUREIN TRANSGLYCOSYLASE-RELATED"/>
    <property type="match status" value="1"/>
</dbReference>
<keyword evidence="10" id="KW-1185">Reference proteome</keyword>
<feature type="domain" description="Outer membrane lipoprotein BamD-like" evidence="8">
    <location>
        <begin position="35"/>
        <end position="240"/>
    </location>
</feature>
<dbReference type="InterPro" id="IPR011990">
    <property type="entry name" value="TPR-like_helical_dom_sf"/>
</dbReference>
<evidence type="ECO:0000256" key="3">
    <source>
        <dbReference type="ARBA" id="ARBA00023139"/>
    </source>
</evidence>
<reference evidence="9 10" key="1">
    <citation type="submission" date="2017-01" db="EMBL/GenBank/DDBJ databases">
        <authorList>
            <person name="Mah S.A."/>
            <person name="Swanson W.J."/>
            <person name="Moy G.W."/>
            <person name="Vacquier V.D."/>
        </authorList>
    </citation>
    <scope>NUCLEOTIDE SEQUENCE [LARGE SCALE GENOMIC DNA]</scope>
    <source>
        <strain evidence="9 10">DSM 22694</strain>
    </source>
</reference>
<keyword evidence="2 6" id="KW-0472">Membrane</keyword>
<dbReference type="NCBIfam" id="TIGR03302">
    <property type="entry name" value="OM_YfiO"/>
    <property type="match status" value="1"/>
</dbReference>
<evidence type="ECO:0000256" key="7">
    <source>
        <dbReference type="SAM" id="SignalP"/>
    </source>
</evidence>
<keyword evidence="4 6" id="KW-0998">Cell outer membrane</keyword>
<organism evidence="9 10">
    <name type="scientific">Rhodoferax saidenbachensis</name>
    <dbReference type="NCBI Taxonomy" id="1484693"/>
    <lineage>
        <taxon>Bacteria</taxon>
        <taxon>Pseudomonadati</taxon>
        <taxon>Pseudomonadota</taxon>
        <taxon>Betaproteobacteria</taxon>
        <taxon>Burkholderiales</taxon>
        <taxon>Comamonadaceae</taxon>
        <taxon>Rhodoferax</taxon>
    </lineage>
</organism>
<evidence type="ECO:0000256" key="6">
    <source>
        <dbReference type="HAMAP-Rule" id="MF_00922"/>
    </source>
</evidence>
<dbReference type="GO" id="GO:0043165">
    <property type="term" value="P:Gram-negative-bacterium-type cell outer membrane assembly"/>
    <property type="evidence" value="ECO:0007669"/>
    <property type="project" value="UniProtKB-UniRule"/>
</dbReference>
<dbReference type="GO" id="GO:0051205">
    <property type="term" value="P:protein insertion into membrane"/>
    <property type="evidence" value="ECO:0007669"/>
    <property type="project" value="UniProtKB-UniRule"/>
</dbReference>
<dbReference type="RefSeq" id="WP_029706955.1">
    <property type="nucleotide sequence ID" value="NZ_CP019239.1"/>
</dbReference>
<dbReference type="PROSITE" id="PS51257">
    <property type="entry name" value="PROKAR_LIPOPROTEIN"/>
    <property type="match status" value="1"/>
</dbReference>
<evidence type="ECO:0000256" key="4">
    <source>
        <dbReference type="ARBA" id="ARBA00023237"/>
    </source>
</evidence>
<dbReference type="KEGG" id="rsb:RS694_11390"/>
<dbReference type="Proteomes" id="UP000186110">
    <property type="component" value="Chromosome"/>
</dbReference>
<proteinExistence type="inferred from homology"/>
<name>A0A1P8KAR5_9BURK</name>
<dbReference type="Pfam" id="PF13525">
    <property type="entry name" value="YfiO"/>
    <property type="match status" value="1"/>
</dbReference>
<evidence type="ECO:0000313" key="9">
    <source>
        <dbReference type="EMBL" id="APW43073.1"/>
    </source>
</evidence>
<dbReference type="HAMAP" id="MF_00922">
    <property type="entry name" value="OM_assembly_BamD"/>
    <property type="match status" value="1"/>
</dbReference>
<evidence type="ECO:0000259" key="8">
    <source>
        <dbReference type="Pfam" id="PF13525"/>
    </source>
</evidence>
<dbReference type="STRING" id="1484693.RS694_11390"/>
<dbReference type="CDD" id="cd15830">
    <property type="entry name" value="BamD"/>
    <property type="match status" value="1"/>
</dbReference>
<feature type="chain" id="PRO_5010389640" description="Outer membrane protein assembly factor BamD" evidence="7">
    <location>
        <begin position="28"/>
        <end position="268"/>
    </location>
</feature>
<accession>A0A1P8KAR5</accession>
<comment type="subunit">
    <text evidence="6">Part of the Bam complex.</text>
</comment>
<dbReference type="InterPro" id="IPR039565">
    <property type="entry name" value="BamD-like"/>
</dbReference>